<comment type="caution">
    <text evidence="1">The sequence shown here is derived from an EMBL/GenBank/DDBJ whole genome shotgun (WGS) entry which is preliminary data.</text>
</comment>
<reference evidence="1" key="1">
    <citation type="journal article" date="2015" name="Nature">
        <title>Complex archaea that bridge the gap between prokaryotes and eukaryotes.</title>
        <authorList>
            <person name="Spang A."/>
            <person name="Saw J.H."/>
            <person name="Jorgensen S.L."/>
            <person name="Zaremba-Niedzwiedzka K."/>
            <person name="Martijn J."/>
            <person name="Lind A.E."/>
            <person name="van Eijk R."/>
            <person name="Schleper C."/>
            <person name="Guy L."/>
            <person name="Ettema T.J."/>
        </authorList>
    </citation>
    <scope>NUCLEOTIDE SEQUENCE</scope>
</reference>
<organism evidence="1">
    <name type="scientific">marine sediment metagenome</name>
    <dbReference type="NCBI Taxonomy" id="412755"/>
    <lineage>
        <taxon>unclassified sequences</taxon>
        <taxon>metagenomes</taxon>
        <taxon>ecological metagenomes</taxon>
    </lineage>
</organism>
<proteinExistence type="predicted"/>
<dbReference type="EMBL" id="LAZR01019385">
    <property type="protein sequence ID" value="KKL92745.1"/>
    <property type="molecule type" value="Genomic_DNA"/>
</dbReference>
<name>A0A0F9IG57_9ZZZZ</name>
<gene>
    <name evidence="1" type="ORF">LCGC14_1881710</name>
</gene>
<dbReference type="AlphaFoldDB" id="A0A0F9IG57"/>
<sequence>MLKRKIIKTLLRYRRLISNHMNEHKVFKSTQYVDRDSILAKTIAKDQKEIEVVDKLIKEIKNENHI</sequence>
<protein>
    <submittedName>
        <fullName evidence="1">Uncharacterized protein</fullName>
    </submittedName>
</protein>
<evidence type="ECO:0000313" key="1">
    <source>
        <dbReference type="EMBL" id="KKL92745.1"/>
    </source>
</evidence>
<accession>A0A0F9IG57</accession>